<comment type="caution">
    <text evidence="2">The sequence shown here is derived from an EMBL/GenBank/DDBJ whole genome shotgun (WGS) entry which is preliminary data.</text>
</comment>
<accession>A0ABN1KIN3</accession>
<reference evidence="2 3" key="1">
    <citation type="journal article" date="2019" name="Int. J. Syst. Evol. Microbiol.">
        <title>The Global Catalogue of Microorganisms (GCM) 10K type strain sequencing project: providing services to taxonomists for standard genome sequencing and annotation.</title>
        <authorList>
            <consortium name="The Broad Institute Genomics Platform"/>
            <consortium name="The Broad Institute Genome Sequencing Center for Infectious Disease"/>
            <person name="Wu L."/>
            <person name="Ma J."/>
        </authorList>
    </citation>
    <scope>NUCLEOTIDE SEQUENCE [LARGE SCALE GENOMIC DNA]</scope>
    <source>
        <strain evidence="2 3">JCM 15503</strain>
    </source>
</reference>
<evidence type="ECO:0000313" key="3">
    <source>
        <dbReference type="Proteomes" id="UP001500279"/>
    </source>
</evidence>
<dbReference type="InterPro" id="IPR036691">
    <property type="entry name" value="Endo/exonu/phosph_ase_sf"/>
</dbReference>
<organism evidence="2 3">
    <name type="scientific">Ideonella azotifigens</name>
    <dbReference type="NCBI Taxonomy" id="513160"/>
    <lineage>
        <taxon>Bacteria</taxon>
        <taxon>Pseudomonadati</taxon>
        <taxon>Pseudomonadota</taxon>
        <taxon>Betaproteobacteria</taxon>
        <taxon>Burkholderiales</taxon>
        <taxon>Sphaerotilaceae</taxon>
        <taxon>Ideonella</taxon>
    </lineage>
</organism>
<feature type="domain" description="Endonuclease/exonuclease/phosphatase" evidence="1">
    <location>
        <begin position="18"/>
        <end position="251"/>
    </location>
</feature>
<dbReference type="RefSeq" id="WP_141284602.1">
    <property type="nucleotide sequence ID" value="NZ_BAAAEW010000047.1"/>
</dbReference>
<dbReference type="Proteomes" id="UP001500279">
    <property type="component" value="Unassembled WGS sequence"/>
</dbReference>
<dbReference type="EMBL" id="BAAAEW010000047">
    <property type="protein sequence ID" value="GAA0768055.1"/>
    <property type="molecule type" value="Genomic_DNA"/>
</dbReference>
<keyword evidence="2" id="KW-0255">Endonuclease</keyword>
<dbReference type="InterPro" id="IPR005135">
    <property type="entry name" value="Endo/exonuclease/phosphatase"/>
</dbReference>
<name>A0ABN1KIN3_9BURK</name>
<sequence>MLASNSAPFGPRGFCVLTINIHKGFSSLNRRFVLPALRDAMRAVGADVVLLQEVHGRHAGHGARVADWPSAPHYEFLADTVWHQHAYGRNAVYTEGDHGNAVLSKFPIVRWHNHDMPHEGATQAPEARGLLHCVLDLPGQTQVHVICVHLGLRERERQQQIQRLGQVMSQQVPEGAPLIVAGDFNDWRGLAHAPLMKLGLREVHANVPGGMPRTFPARLPLLRLDRIYVRGMRRQAPLRLPRRPWAHLSDHAPLAAHIEP</sequence>
<dbReference type="SUPFAM" id="SSF56219">
    <property type="entry name" value="DNase I-like"/>
    <property type="match status" value="1"/>
</dbReference>
<evidence type="ECO:0000259" key="1">
    <source>
        <dbReference type="Pfam" id="PF03372"/>
    </source>
</evidence>
<gene>
    <name evidence="2" type="ORF">GCM10009107_57540</name>
</gene>
<keyword evidence="3" id="KW-1185">Reference proteome</keyword>
<dbReference type="GO" id="GO:0004519">
    <property type="term" value="F:endonuclease activity"/>
    <property type="evidence" value="ECO:0007669"/>
    <property type="project" value="UniProtKB-KW"/>
</dbReference>
<dbReference type="InterPro" id="IPR051916">
    <property type="entry name" value="GPI-anchor_lipid_remodeler"/>
</dbReference>
<protein>
    <submittedName>
        <fullName evidence="2">Endonuclease/exonuclease/phosphatase family protein</fullName>
    </submittedName>
</protein>
<keyword evidence="2" id="KW-0378">Hydrolase</keyword>
<dbReference type="PANTHER" id="PTHR14859:SF1">
    <property type="entry name" value="PGAP2-INTERACTING PROTEIN"/>
    <property type="match status" value="1"/>
</dbReference>
<proteinExistence type="predicted"/>
<dbReference type="PANTHER" id="PTHR14859">
    <property type="entry name" value="CALCOFLUOR WHITE HYPERSENSITIVE PROTEIN PRECURSOR"/>
    <property type="match status" value="1"/>
</dbReference>
<dbReference type="Pfam" id="PF03372">
    <property type="entry name" value="Exo_endo_phos"/>
    <property type="match status" value="1"/>
</dbReference>
<dbReference type="Gene3D" id="3.60.10.10">
    <property type="entry name" value="Endonuclease/exonuclease/phosphatase"/>
    <property type="match status" value="1"/>
</dbReference>
<keyword evidence="2" id="KW-0540">Nuclease</keyword>
<evidence type="ECO:0000313" key="2">
    <source>
        <dbReference type="EMBL" id="GAA0768055.1"/>
    </source>
</evidence>